<evidence type="ECO:0000313" key="1">
    <source>
        <dbReference type="EMBL" id="OBZ70752.1"/>
    </source>
</evidence>
<dbReference type="Proteomes" id="UP000092993">
    <property type="component" value="Unassembled WGS sequence"/>
</dbReference>
<dbReference type="AlphaFoldDB" id="A0A1C7M1G4"/>
<organism evidence="1 2">
    <name type="scientific">Grifola frondosa</name>
    <name type="common">Maitake</name>
    <name type="synonym">Polyporus frondosus</name>
    <dbReference type="NCBI Taxonomy" id="5627"/>
    <lineage>
        <taxon>Eukaryota</taxon>
        <taxon>Fungi</taxon>
        <taxon>Dikarya</taxon>
        <taxon>Basidiomycota</taxon>
        <taxon>Agaricomycotina</taxon>
        <taxon>Agaricomycetes</taxon>
        <taxon>Polyporales</taxon>
        <taxon>Grifolaceae</taxon>
        <taxon>Grifola</taxon>
    </lineage>
</organism>
<gene>
    <name evidence="1" type="ORF">A0H81_09286</name>
</gene>
<dbReference type="EMBL" id="LUGG01000013">
    <property type="protein sequence ID" value="OBZ70752.1"/>
    <property type="molecule type" value="Genomic_DNA"/>
</dbReference>
<name>A0A1C7M1G4_GRIFR</name>
<proteinExistence type="predicted"/>
<accession>A0A1C7M1G4</accession>
<reference evidence="1 2" key="1">
    <citation type="submission" date="2016-03" db="EMBL/GenBank/DDBJ databases">
        <title>Whole genome sequencing of Grifola frondosa 9006-11.</title>
        <authorList>
            <person name="Min B."/>
            <person name="Park H."/>
            <person name="Kim J.-G."/>
            <person name="Cho H."/>
            <person name="Oh Y.-L."/>
            <person name="Kong W.-S."/>
            <person name="Choi I.-G."/>
        </authorList>
    </citation>
    <scope>NUCLEOTIDE SEQUENCE [LARGE SCALE GENOMIC DNA]</scope>
    <source>
        <strain evidence="1 2">9006-11</strain>
    </source>
</reference>
<comment type="caution">
    <text evidence="1">The sequence shown here is derived from an EMBL/GenBank/DDBJ whole genome shotgun (WGS) entry which is preliminary data.</text>
</comment>
<keyword evidence="2" id="KW-1185">Reference proteome</keyword>
<sequence length="91" mass="9860">MGCQDVDGCVIKDGFSLTHLPLDKVLSHSLPKQPPGTAKRILSFFMGAGHVSSARQIRTTSLLLAELIHHRERRDIQGLSGSLIIISVSSI</sequence>
<protein>
    <submittedName>
        <fullName evidence="1">Uncharacterized protein</fullName>
    </submittedName>
</protein>
<evidence type="ECO:0000313" key="2">
    <source>
        <dbReference type="Proteomes" id="UP000092993"/>
    </source>
</evidence>